<dbReference type="NCBIfam" id="NF002098">
    <property type="entry name" value="PRK00943.1"/>
    <property type="match status" value="1"/>
</dbReference>
<dbReference type="GO" id="GO:0005737">
    <property type="term" value="C:cytoplasm"/>
    <property type="evidence" value="ECO:0007669"/>
    <property type="project" value="TreeGrafter"/>
</dbReference>
<evidence type="ECO:0000256" key="4">
    <source>
        <dbReference type="ARBA" id="ARBA00022741"/>
    </source>
</evidence>
<feature type="binding site" evidence="9">
    <location>
        <begin position="140"/>
        <end position="142"/>
    </location>
    <ligand>
        <name>ATP</name>
        <dbReference type="ChEBI" id="CHEBI:30616"/>
        <note>ligand shared between dimeric partners</note>
    </ligand>
</feature>
<feature type="binding site" description="in other chain" evidence="9">
    <location>
        <position position="92"/>
    </location>
    <ligand>
        <name>ATP</name>
        <dbReference type="ChEBI" id="CHEBI:30616"/>
        <note>ligand shared between dimeric partners</note>
    </ligand>
</feature>
<evidence type="ECO:0000256" key="6">
    <source>
        <dbReference type="ARBA" id="ARBA00022840"/>
    </source>
</evidence>
<dbReference type="GO" id="GO:0005524">
    <property type="term" value="F:ATP binding"/>
    <property type="evidence" value="ECO:0007669"/>
    <property type="project" value="UniProtKB-UniRule"/>
</dbReference>
<dbReference type="GO" id="GO:0000287">
    <property type="term" value="F:magnesium ion binding"/>
    <property type="evidence" value="ECO:0007669"/>
    <property type="project" value="UniProtKB-UniRule"/>
</dbReference>
<feature type="domain" description="PurM-like C-terminal" evidence="11">
    <location>
        <begin position="170"/>
        <end position="347"/>
    </location>
</feature>
<dbReference type="GO" id="GO:0016260">
    <property type="term" value="P:selenocysteine biosynthetic process"/>
    <property type="evidence" value="ECO:0007669"/>
    <property type="project" value="InterPro"/>
</dbReference>
<dbReference type="EC" id="2.7.9.3" evidence="9"/>
<dbReference type="PANTHER" id="PTHR10256">
    <property type="entry name" value="SELENIDE, WATER DIKINASE"/>
    <property type="match status" value="1"/>
</dbReference>
<dbReference type="GO" id="GO:0004756">
    <property type="term" value="F:selenide, water dikinase activity"/>
    <property type="evidence" value="ECO:0007669"/>
    <property type="project" value="UniProtKB-UniRule"/>
</dbReference>
<dbReference type="SUPFAM" id="SSF56042">
    <property type="entry name" value="PurM C-terminal domain-like"/>
    <property type="match status" value="1"/>
</dbReference>
<dbReference type="PANTHER" id="PTHR10256:SF0">
    <property type="entry name" value="INACTIVE SELENIDE, WATER DIKINASE-LIKE PROTEIN-RELATED"/>
    <property type="match status" value="1"/>
</dbReference>
<evidence type="ECO:0000256" key="9">
    <source>
        <dbReference type="HAMAP-Rule" id="MF_00625"/>
    </source>
</evidence>
<dbReference type="SUPFAM" id="SSF55326">
    <property type="entry name" value="PurM N-terminal domain-like"/>
    <property type="match status" value="1"/>
</dbReference>
<keyword evidence="7 9" id="KW-0460">Magnesium</keyword>
<feature type="binding site" evidence="9">
    <location>
        <position position="52"/>
    </location>
    <ligand>
        <name>Mg(2+)</name>
        <dbReference type="ChEBI" id="CHEBI:18420"/>
    </ligand>
</feature>
<evidence type="ECO:0000256" key="2">
    <source>
        <dbReference type="ARBA" id="ARBA00022679"/>
    </source>
</evidence>
<evidence type="ECO:0000313" key="12">
    <source>
        <dbReference type="EMBL" id="BBA73778.1"/>
    </source>
</evidence>
<keyword evidence="2 9" id="KW-0808">Transferase</keyword>
<dbReference type="NCBIfam" id="TIGR00476">
    <property type="entry name" value="selD"/>
    <property type="match status" value="1"/>
</dbReference>
<keyword evidence="5 9" id="KW-0418">Kinase</keyword>
<feature type="binding site" description="in other chain" evidence="9">
    <location>
        <position position="21"/>
    </location>
    <ligand>
        <name>ATP</name>
        <dbReference type="ChEBI" id="CHEBI:30616"/>
        <note>ligand shared between dimeric partners</note>
    </ligand>
</feature>
<evidence type="ECO:0000256" key="5">
    <source>
        <dbReference type="ARBA" id="ARBA00022777"/>
    </source>
</evidence>
<dbReference type="Gene3D" id="3.30.1330.10">
    <property type="entry name" value="PurM-like, N-terminal domain"/>
    <property type="match status" value="1"/>
</dbReference>
<feature type="site" description="Important for catalytic activity" evidence="9">
    <location>
        <position position="21"/>
    </location>
</feature>
<evidence type="ECO:0000256" key="7">
    <source>
        <dbReference type="ARBA" id="ARBA00022842"/>
    </source>
</evidence>
<dbReference type="FunFam" id="3.30.1330.10:FF:000003">
    <property type="entry name" value="Selenide, water dikinase"/>
    <property type="match status" value="1"/>
</dbReference>
<keyword evidence="6 9" id="KW-0067">ATP-binding</keyword>
<dbReference type="InterPro" id="IPR010918">
    <property type="entry name" value="PurM-like_C_dom"/>
</dbReference>
<reference evidence="12" key="1">
    <citation type="submission" date="2016-07" db="EMBL/GenBank/DDBJ databases">
        <title>Genomics reveals synergistic degradation of pyrene by five bacteria in a mangrove sediment-derived bacterial consortium.</title>
        <authorList>
            <person name="Wanapaisan P."/>
            <person name="Vejarano F."/>
            <person name="Chakraborty J."/>
            <person name="Shintani M."/>
            <person name="Muangchinda C."/>
            <person name="Laothamteep N."/>
            <person name="Suzuki-Minakuchi C."/>
            <person name="Inoue K."/>
            <person name="Nojiri H."/>
            <person name="Pinyakong O."/>
        </authorList>
    </citation>
    <scope>NUCLEOTIDE SEQUENCE</scope>
    <source>
        <strain evidence="12">PW1</strain>
    </source>
</reference>
<dbReference type="InterPro" id="IPR036676">
    <property type="entry name" value="PurM-like_C_sf"/>
</dbReference>
<evidence type="ECO:0000259" key="11">
    <source>
        <dbReference type="Pfam" id="PF02769"/>
    </source>
</evidence>
<comment type="cofactor">
    <cofactor evidence="9">
        <name>Mg(2+)</name>
        <dbReference type="ChEBI" id="CHEBI:18420"/>
    </cofactor>
    <text evidence="9">Binds 1 Mg(2+) ion per monomer.</text>
</comment>
<proteinExistence type="inferred from homology"/>
<feature type="domain" description="PurM-like N-terminal" evidence="10">
    <location>
        <begin position="50"/>
        <end position="157"/>
    </location>
</feature>
<protein>
    <recommendedName>
        <fullName evidence="9">Selenide, water dikinase</fullName>
        <ecNumber evidence="9">2.7.9.3</ecNumber>
    </recommendedName>
    <alternativeName>
        <fullName evidence="9">Selenium donor protein</fullName>
    </alternativeName>
    <alternativeName>
        <fullName evidence="9">Selenophosphate synthase</fullName>
    </alternativeName>
</protein>
<dbReference type="AlphaFoldDB" id="A0A292GLZ8"/>
<dbReference type="PIRSF" id="PIRSF036407">
    <property type="entry name" value="Selenphspht_syn"/>
    <property type="match status" value="1"/>
</dbReference>
<organism evidence="12">
    <name type="scientific">Ochrobactrum sp. PW1</name>
    <dbReference type="NCBI Taxonomy" id="1882222"/>
    <lineage>
        <taxon>Bacteria</taxon>
        <taxon>Pseudomonadati</taxon>
        <taxon>Pseudomonadota</taxon>
        <taxon>Alphaproteobacteria</taxon>
        <taxon>Hyphomicrobiales</taxon>
        <taxon>Brucellaceae</taxon>
        <taxon>Brucella/Ochrobactrum group</taxon>
        <taxon>Ochrobactrum</taxon>
    </lineage>
</organism>
<evidence type="ECO:0000256" key="8">
    <source>
        <dbReference type="ARBA" id="ARBA00023266"/>
    </source>
</evidence>
<dbReference type="InterPro" id="IPR016188">
    <property type="entry name" value="PurM-like_N"/>
</dbReference>
<dbReference type="HAMAP" id="MF_00625">
    <property type="entry name" value="SelD"/>
    <property type="match status" value="1"/>
</dbReference>
<gene>
    <name evidence="9" type="primary">selD</name>
</gene>
<comment type="subunit">
    <text evidence="9">Homodimer.</text>
</comment>
<dbReference type="InterPro" id="IPR023061">
    <property type="entry name" value="SelD_I"/>
</dbReference>
<feature type="binding site" evidence="9">
    <location>
        <position position="92"/>
    </location>
    <ligand>
        <name>Mg(2+)</name>
        <dbReference type="ChEBI" id="CHEBI:18420"/>
    </ligand>
</feature>
<dbReference type="Pfam" id="PF02769">
    <property type="entry name" value="AIRS_C"/>
    <property type="match status" value="1"/>
</dbReference>
<evidence type="ECO:0000256" key="1">
    <source>
        <dbReference type="ARBA" id="ARBA00008026"/>
    </source>
</evidence>
<dbReference type="CDD" id="cd02195">
    <property type="entry name" value="SelD"/>
    <property type="match status" value="1"/>
</dbReference>
<accession>A0A292GLZ8</accession>
<dbReference type="EMBL" id="LC171366">
    <property type="protein sequence ID" value="BBA73778.1"/>
    <property type="molecule type" value="Genomic_DNA"/>
</dbReference>
<feature type="active site" evidence="9">
    <location>
        <position position="18"/>
    </location>
</feature>
<evidence type="ECO:0000259" key="10">
    <source>
        <dbReference type="Pfam" id="PF00586"/>
    </source>
</evidence>
<sequence>MDIASPIRLSTLAHGGGCGCKLAPAVLQDLLSDQPVMQPFSQLLVGTETGDDAAVWQLDDENCVIATTDFFMPMVDDPFDFGRIAATNAISDVYAMGGTPIMALAILGMPVNKMPAEMIREILKGGSSICAEAGIPVAGGHSIDAPEPIYGLAVIGTCKLSNLRRNSGARVGDTLILTKAIGVGIYSAAFKKQELDSAGYDEMMASVTLLNRVGAELGKDGAVHAVTDVTGFGILGHALEMARGSNAGIALDYSALPFLNQAEHLAQAGFVTGASTRNWASYGHGVQLPDDYPLWKQQLLTDPQTSGGLLVSCAPQQAERLLGSIRAAGYPSARIVGKVTDDAGRVTVNG</sequence>
<comment type="function">
    <text evidence="9">Synthesizes selenophosphate from selenide and ATP.</text>
</comment>
<feature type="binding site" description="in other chain" evidence="9">
    <location>
        <begin position="49"/>
        <end position="51"/>
    </location>
    <ligand>
        <name>ATP</name>
        <dbReference type="ChEBI" id="CHEBI:30616"/>
        <note>ligand shared between dimeric partners</note>
    </ligand>
</feature>
<dbReference type="InterPro" id="IPR036921">
    <property type="entry name" value="PurM-like_N_sf"/>
</dbReference>
<keyword evidence="8 9" id="KW-0711">Selenium</keyword>
<evidence type="ECO:0000256" key="3">
    <source>
        <dbReference type="ARBA" id="ARBA00022723"/>
    </source>
</evidence>
<comment type="catalytic activity">
    <reaction evidence="9">
        <text>hydrogenselenide + ATP + H2O = selenophosphate + AMP + phosphate + 2 H(+)</text>
        <dbReference type="Rhea" id="RHEA:18737"/>
        <dbReference type="ChEBI" id="CHEBI:15377"/>
        <dbReference type="ChEBI" id="CHEBI:15378"/>
        <dbReference type="ChEBI" id="CHEBI:16144"/>
        <dbReference type="ChEBI" id="CHEBI:29317"/>
        <dbReference type="ChEBI" id="CHEBI:30616"/>
        <dbReference type="ChEBI" id="CHEBI:43474"/>
        <dbReference type="ChEBI" id="CHEBI:456215"/>
        <dbReference type="EC" id="2.7.9.3"/>
    </reaction>
</comment>
<comment type="similarity">
    <text evidence="1 9">Belongs to the selenophosphate synthase 1 family. Class I subfamily.</text>
</comment>
<name>A0A292GLZ8_9HYPH</name>
<keyword evidence="3 9" id="KW-0479">Metal-binding</keyword>
<feature type="binding site" description="in other chain" evidence="9">
    <location>
        <position position="69"/>
    </location>
    <ligand>
        <name>ATP</name>
        <dbReference type="ChEBI" id="CHEBI:30616"/>
        <note>ligand shared between dimeric partners</note>
    </ligand>
</feature>
<feature type="binding site" evidence="9">
    <location>
        <position position="228"/>
    </location>
    <ligand>
        <name>Mg(2+)</name>
        <dbReference type="ChEBI" id="CHEBI:18420"/>
    </ligand>
</feature>
<dbReference type="InterPro" id="IPR004536">
    <property type="entry name" value="SPS/SelD"/>
</dbReference>
<dbReference type="Pfam" id="PF00586">
    <property type="entry name" value="AIRS"/>
    <property type="match status" value="1"/>
</dbReference>
<keyword evidence="4 9" id="KW-0547">Nucleotide-binding</keyword>
<dbReference type="Gene3D" id="3.90.650.10">
    <property type="entry name" value="PurM-like C-terminal domain"/>
    <property type="match status" value="1"/>
</dbReference>